<evidence type="ECO:0000256" key="5">
    <source>
        <dbReference type="ARBA" id="ARBA00004692"/>
    </source>
</evidence>
<dbReference type="SUPFAM" id="SSF52540">
    <property type="entry name" value="P-loop containing nucleoside triphosphate hydrolases"/>
    <property type="match status" value="1"/>
</dbReference>
<comment type="caution">
    <text evidence="17">The sequence shown here is derived from an EMBL/GenBank/DDBJ whole genome shotgun (WGS) entry which is preliminary data.</text>
</comment>
<evidence type="ECO:0000256" key="2">
    <source>
        <dbReference type="ARBA" id="ARBA00000711"/>
    </source>
</evidence>
<evidence type="ECO:0000256" key="16">
    <source>
        <dbReference type="PIRSR" id="PIRSR006135-2"/>
    </source>
</evidence>
<keyword evidence="9 14" id="KW-0808">Transferase</keyword>
<dbReference type="UniPathway" id="UPA00148">
    <property type="reaction ID" value="UER00236"/>
</dbReference>
<keyword evidence="8 14" id="KW-0169">Cobalamin biosynthesis</keyword>
<comment type="pathway">
    <text evidence="5 14">Cofactor biosynthesis; adenosylcobalamin biosynthesis; adenosylcobalamin from cob(II)yrinate a,c-diamide: step 6/7.</text>
</comment>
<accession>A0A370HHH4</accession>
<feature type="active site" description="GMP-histidine intermediate" evidence="15">
    <location>
        <position position="52"/>
    </location>
</feature>
<dbReference type="PANTHER" id="PTHR34848">
    <property type="match status" value="1"/>
</dbReference>
<evidence type="ECO:0000256" key="8">
    <source>
        <dbReference type="ARBA" id="ARBA00022573"/>
    </source>
</evidence>
<evidence type="ECO:0000256" key="11">
    <source>
        <dbReference type="ARBA" id="ARBA00022777"/>
    </source>
</evidence>
<keyword evidence="17" id="KW-0548">Nucleotidyltransferase</keyword>
<evidence type="ECO:0000313" key="17">
    <source>
        <dbReference type="EMBL" id="RDI57358.1"/>
    </source>
</evidence>
<dbReference type="GO" id="GO:0005525">
    <property type="term" value="F:GTP binding"/>
    <property type="evidence" value="ECO:0007669"/>
    <property type="project" value="UniProtKB-UniRule"/>
</dbReference>
<evidence type="ECO:0000256" key="7">
    <source>
        <dbReference type="ARBA" id="ARBA00007490"/>
    </source>
</evidence>
<evidence type="ECO:0000256" key="13">
    <source>
        <dbReference type="ARBA" id="ARBA00023134"/>
    </source>
</evidence>
<keyword evidence="12 14" id="KW-0067">ATP-binding</keyword>
<proteinExistence type="inferred from homology"/>
<dbReference type="CDD" id="cd00544">
    <property type="entry name" value="CobU"/>
    <property type="match status" value="1"/>
</dbReference>
<evidence type="ECO:0000256" key="1">
    <source>
        <dbReference type="ARBA" id="ARBA00000312"/>
    </source>
</evidence>
<protein>
    <recommendedName>
        <fullName evidence="14">Bifunctional adenosylcobalamin biosynthesis protein</fullName>
        <ecNumber evidence="14">2.7.1.156</ecNumber>
        <ecNumber evidence="14">2.7.7.62</ecNumber>
    </recommendedName>
</protein>
<comment type="catalytic activity">
    <reaction evidence="1 14">
        <text>adenosylcob(III)inamide + ATP = adenosylcob(III)inamide phosphate + ADP + H(+)</text>
        <dbReference type="Rhea" id="RHEA:15769"/>
        <dbReference type="ChEBI" id="CHEBI:2480"/>
        <dbReference type="ChEBI" id="CHEBI:15378"/>
        <dbReference type="ChEBI" id="CHEBI:30616"/>
        <dbReference type="ChEBI" id="CHEBI:58502"/>
        <dbReference type="ChEBI" id="CHEBI:456216"/>
        <dbReference type="EC" id="2.7.1.156"/>
    </reaction>
</comment>
<evidence type="ECO:0000256" key="14">
    <source>
        <dbReference type="PIRNR" id="PIRNR006135"/>
    </source>
</evidence>
<dbReference type="PANTHER" id="PTHR34848:SF1">
    <property type="entry name" value="BIFUNCTIONAL ADENOSYLCOBALAMIN BIOSYNTHESIS PROTEIN COBU"/>
    <property type="match status" value="1"/>
</dbReference>
<keyword evidence="13 14" id="KW-0342">GTP-binding</keyword>
<feature type="binding site" evidence="16">
    <location>
        <position position="86"/>
    </location>
    <ligand>
        <name>GTP</name>
        <dbReference type="ChEBI" id="CHEBI:37565"/>
    </ligand>
</feature>
<evidence type="ECO:0000256" key="10">
    <source>
        <dbReference type="ARBA" id="ARBA00022741"/>
    </source>
</evidence>
<dbReference type="Gene3D" id="3.40.50.300">
    <property type="entry name" value="P-loop containing nucleotide triphosphate hydrolases"/>
    <property type="match status" value="1"/>
</dbReference>
<reference evidence="17 18" key="1">
    <citation type="submission" date="2018-07" db="EMBL/GenBank/DDBJ databases">
        <title>Genomic Encyclopedia of Type Strains, Phase IV (KMG-IV): sequencing the most valuable type-strain genomes for metagenomic binning, comparative biology and taxonomic classification.</title>
        <authorList>
            <person name="Goeker M."/>
        </authorList>
    </citation>
    <scope>NUCLEOTIDE SEQUENCE [LARGE SCALE GENOMIC DNA]</scope>
    <source>
        <strain evidence="17 18">DSM 14364</strain>
    </source>
</reference>
<dbReference type="GO" id="GO:0009236">
    <property type="term" value="P:cobalamin biosynthetic process"/>
    <property type="evidence" value="ECO:0007669"/>
    <property type="project" value="UniProtKB-UniRule"/>
</dbReference>
<evidence type="ECO:0000313" key="18">
    <source>
        <dbReference type="Proteomes" id="UP000254925"/>
    </source>
</evidence>
<comment type="pathway">
    <text evidence="6 14">Cofactor biosynthesis; adenosylcobalamin biosynthesis; adenosylcobalamin from cob(II)yrinate a,c-diamide: step 5/7.</text>
</comment>
<comment type="function">
    <text evidence="4 14">Catalyzes ATP-dependent phosphorylation of adenosylcobinamide and addition of GMP to adenosylcobinamide phosphate.</text>
</comment>
<organism evidence="17 18">
    <name type="scientific">Microvirga subterranea</name>
    <dbReference type="NCBI Taxonomy" id="186651"/>
    <lineage>
        <taxon>Bacteria</taxon>
        <taxon>Pseudomonadati</taxon>
        <taxon>Pseudomonadota</taxon>
        <taxon>Alphaproteobacteria</taxon>
        <taxon>Hyphomicrobiales</taxon>
        <taxon>Methylobacteriaceae</taxon>
        <taxon>Microvirga</taxon>
    </lineage>
</organism>
<evidence type="ECO:0000256" key="3">
    <source>
        <dbReference type="ARBA" id="ARBA00001522"/>
    </source>
</evidence>
<dbReference type="InterPro" id="IPR027417">
    <property type="entry name" value="P-loop_NTPase"/>
</dbReference>
<dbReference type="InterPro" id="IPR003203">
    <property type="entry name" value="CobU/CobP"/>
</dbReference>
<sequence length="181" mass="19215">MITSRRILVLGGARSGKSRTAQALAEGSFGQWIYVATAQALDDEMRERIGHHKAERSGHWQTCEAPIALPEAVRRETGPGRIVLVDCLTLWLSNILLDGRDPADATTELVLAIREAAGPLVIVSNEVGHGIVPATPLGRAFRDAQGRLNQSVAEVCEAVVFVAAGCPILLKPAPPLGLTLG</sequence>
<gene>
    <name evidence="17" type="ORF">DES45_107279</name>
</gene>
<comment type="catalytic activity">
    <reaction evidence="3">
        <text>adenosylcob(III)inamide + GTP = adenosylcob(III)inamide phosphate + GDP + H(+)</text>
        <dbReference type="Rhea" id="RHEA:15765"/>
        <dbReference type="ChEBI" id="CHEBI:2480"/>
        <dbReference type="ChEBI" id="CHEBI:15378"/>
        <dbReference type="ChEBI" id="CHEBI:37565"/>
        <dbReference type="ChEBI" id="CHEBI:58189"/>
        <dbReference type="ChEBI" id="CHEBI:58502"/>
        <dbReference type="EC" id="2.7.1.156"/>
    </reaction>
</comment>
<dbReference type="GO" id="GO:0008820">
    <property type="term" value="F:cobinamide phosphate guanylyltransferase activity"/>
    <property type="evidence" value="ECO:0007669"/>
    <property type="project" value="UniProtKB-UniRule"/>
</dbReference>
<dbReference type="Pfam" id="PF02283">
    <property type="entry name" value="CobU"/>
    <property type="match status" value="1"/>
</dbReference>
<feature type="binding site" evidence="16">
    <location>
        <begin position="11"/>
        <end position="18"/>
    </location>
    <ligand>
        <name>GTP</name>
        <dbReference type="ChEBI" id="CHEBI:37565"/>
    </ligand>
</feature>
<evidence type="ECO:0000256" key="12">
    <source>
        <dbReference type="ARBA" id="ARBA00022840"/>
    </source>
</evidence>
<evidence type="ECO:0000256" key="15">
    <source>
        <dbReference type="PIRSR" id="PIRSR006135-1"/>
    </source>
</evidence>
<dbReference type="OrthoDB" id="9788370at2"/>
<dbReference type="Proteomes" id="UP000254925">
    <property type="component" value="Unassembled WGS sequence"/>
</dbReference>
<name>A0A370HHH4_9HYPH</name>
<dbReference type="RefSeq" id="WP_114771564.1">
    <property type="nucleotide sequence ID" value="NZ_QQBB01000007.1"/>
</dbReference>
<dbReference type="EMBL" id="QQBB01000007">
    <property type="protein sequence ID" value="RDI57358.1"/>
    <property type="molecule type" value="Genomic_DNA"/>
</dbReference>
<dbReference type="GO" id="GO:0005524">
    <property type="term" value="F:ATP binding"/>
    <property type="evidence" value="ECO:0007669"/>
    <property type="project" value="UniProtKB-UniRule"/>
</dbReference>
<feature type="binding site" evidence="16">
    <location>
        <begin position="53"/>
        <end position="56"/>
    </location>
    <ligand>
        <name>GTP</name>
        <dbReference type="ChEBI" id="CHEBI:37565"/>
    </ligand>
</feature>
<comment type="catalytic activity">
    <reaction evidence="2 14">
        <text>adenosylcob(III)inamide phosphate + GTP + H(+) = adenosylcob(III)inamide-GDP + diphosphate</text>
        <dbReference type="Rhea" id="RHEA:22712"/>
        <dbReference type="ChEBI" id="CHEBI:15378"/>
        <dbReference type="ChEBI" id="CHEBI:33019"/>
        <dbReference type="ChEBI" id="CHEBI:37565"/>
        <dbReference type="ChEBI" id="CHEBI:58502"/>
        <dbReference type="ChEBI" id="CHEBI:60487"/>
        <dbReference type="EC" id="2.7.7.62"/>
    </reaction>
</comment>
<keyword evidence="11 14" id="KW-0418">Kinase</keyword>
<keyword evidence="10 14" id="KW-0547">Nucleotide-binding</keyword>
<dbReference type="EC" id="2.7.7.62" evidence="14"/>
<dbReference type="AlphaFoldDB" id="A0A370HHH4"/>
<comment type="similarity">
    <text evidence="7 14">Belongs to the CobU/CobP family.</text>
</comment>
<dbReference type="GO" id="GO:0043752">
    <property type="term" value="F:adenosylcobinamide kinase activity"/>
    <property type="evidence" value="ECO:0007669"/>
    <property type="project" value="UniProtKB-EC"/>
</dbReference>
<feature type="binding site" evidence="16">
    <location>
        <position position="64"/>
    </location>
    <ligand>
        <name>GTP</name>
        <dbReference type="ChEBI" id="CHEBI:37565"/>
    </ligand>
</feature>
<dbReference type="PIRSF" id="PIRSF006135">
    <property type="entry name" value="CobU"/>
    <property type="match status" value="1"/>
</dbReference>
<evidence type="ECO:0000256" key="4">
    <source>
        <dbReference type="ARBA" id="ARBA00003889"/>
    </source>
</evidence>
<evidence type="ECO:0000256" key="9">
    <source>
        <dbReference type="ARBA" id="ARBA00022679"/>
    </source>
</evidence>
<evidence type="ECO:0000256" key="6">
    <source>
        <dbReference type="ARBA" id="ARBA00005159"/>
    </source>
</evidence>
<dbReference type="NCBIfam" id="NF004469">
    <property type="entry name" value="PRK05800.1"/>
    <property type="match status" value="1"/>
</dbReference>
<dbReference type="EC" id="2.7.1.156" evidence="14"/>
<keyword evidence="18" id="KW-1185">Reference proteome</keyword>
<feature type="binding site" evidence="16">
    <location>
        <begin position="36"/>
        <end position="38"/>
    </location>
    <ligand>
        <name>GTP</name>
        <dbReference type="ChEBI" id="CHEBI:37565"/>
    </ligand>
</feature>